<keyword evidence="3" id="KW-0106">Calcium</keyword>
<proteinExistence type="predicted"/>
<dbReference type="InterPro" id="IPR011992">
    <property type="entry name" value="EF-hand-dom_pair"/>
</dbReference>
<evidence type="ECO:0000256" key="3">
    <source>
        <dbReference type="ARBA" id="ARBA00022837"/>
    </source>
</evidence>
<evidence type="ECO:0000256" key="2">
    <source>
        <dbReference type="ARBA" id="ARBA00022737"/>
    </source>
</evidence>
<dbReference type="GO" id="GO:0009791">
    <property type="term" value="P:post-embryonic development"/>
    <property type="evidence" value="ECO:0007669"/>
    <property type="project" value="UniProtKB-ARBA"/>
</dbReference>
<sequence length="205" mass="22310">MADKEKKKKKKVKEEKEEAPAAAPAPEPEPAPAAPAAPAKRPSSKSSKKAKRSGSSVFSMFTEFQVAEFKEGFSLMDKDKDGILGKEDLRATWDQVGKLVTDKELDEMLAEAPGPVNFTQLLTLFAQRMSGGSDPDDVIRTAFKAFDKDGLINGDNLKHALLTWGDKFTKKEVADAFDAMDIDDQGMIDTEALIQMLIGGAEDEA</sequence>
<evidence type="ECO:0000313" key="7">
    <source>
        <dbReference type="Proteomes" id="UP001461498"/>
    </source>
</evidence>
<protein>
    <recommendedName>
        <fullName evidence="5">EF-hand domain-containing protein</fullName>
    </recommendedName>
</protein>
<dbReference type="FunFam" id="1.10.238.10:FF:000007">
    <property type="entry name" value="Putative myosin regulatory light chain sqh"/>
    <property type="match status" value="1"/>
</dbReference>
<gene>
    <name evidence="6" type="ORF">O3M35_012010</name>
</gene>
<dbReference type="PROSITE" id="PS00018">
    <property type="entry name" value="EF_HAND_1"/>
    <property type="match status" value="1"/>
</dbReference>
<keyword evidence="1" id="KW-0479">Metal-binding</keyword>
<dbReference type="EMBL" id="JAPXFL010000009">
    <property type="protein sequence ID" value="KAK9501268.1"/>
    <property type="molecule type" value="Genomic_DNA"/>
</dbReference>
<dbReference type="InterPro" id="IPR018247">
    <property type="entry name" value="EF_Hand_1_Ca_BS"/>
</dbReference>
<evidence type="ECO:0000256" key="1">
    <source>
        <dbReference type="ARBA" id="ARBA00022723"/>
    </source>
</evidence>
<feature type="compositionally biased region" description="Basic residues" evidence="4">
    <location>
        <begin position="1"/>
        <end position="11"/>
    </location>
</feature>
<accession>A0AAW1CQV6</accession>
<evidence type="ECO:0000259" key="5">
    <source>
        <dbReference type="PROSITE" id="PS50222"/>
    </source>
</evidence>
<evidence type="ECO:0000256" key="4">
    <source>
        <dbReference type="SAM" id="MobiDB-lite"/>
    </source>
</evidence>
<feature type="region of interest" description="Disordered" evidence="4">
    <location>
        <begin position="1"/>
        <end position="52"/>
    </location>
</feature>
<dbReference type="InterPro" id="IPR002048">
    <property type="entry name" value="EF_hand_dom"/>
</dbReference>
<feature type="compositionally biased region" description="Pro residues" evidence="4">
    <location>
        <begin position="23"/>
        <end position="35"/>
    </location>
</feature>
<dbReference type="SUPFAM" id="SSF47473">
    <property type="entry name" value="EF-hand"/>
    <property type="match status" value="1"/>
</dbReference>
<keyword evidence="7" id="KW-1185">Reference proteome</keyword>
<reference evidence="6 7" key="1">
    <citation type="submission" date="2022-12" db="EMBL/GenBank/DDBJ databases">
        <title>Chromosome-level genome assembly of true bugs.</title>
        <authorList>
            <person name="Ma L."/>
            <person name="Li H."/>
        </authorList>
    </citation>
    <scope>NUCLEOTIDE SEQUENCE [LARGE SCALE GENOMIC DNA]</scope>
    <source>
        <strain evidence="6">Lab_2022b</strain>
    </source>
</reference>
<name>A0AAW1CQV6_9HEMI</name>
<organism evidence="6 7">
    <name type="scientific">Rhynocoris fuscipes</name>
    <dbReference type="NCBI Taxonomy" id="488301"/>
    <lineage>
        <taxon>Eukaryota</taxon>
        <taxon>Metazoa</taxon>
        <taxon>Ecdysozoa</taxon>
        <taxon>Arthropoda</taxon>
        <taxon>Hexapoda</taxon>
        <taxon>Insecta</taxon>
        <taxon>Pterygota</taxon>
        <taxon>Neoptera</taxon>
        <taxon>Paraneoptera</taxon>
        <taxon>Hemiptera</taxon>
        <taxon>Heteroptera</taxon>
        <taxon>Panheteroptera</taxon>
        <taxon>Cimicomorpha</taxon>
        <taxon>Reduviidae</taxon>
        <taxon>Harpactorinae</taxon>
        <taxon>Harpactorini</taxon>
        <taxon>Rhynocoris</taxon>
    </lineage>
</organism>
<feature type="compositionally biased region" description="Basic residues" evidence="4">
    <location>
        <begin position="42"/>
        <end position="52"/>
    </location>
</feature>
<feature type="domain" description="EF-hand" evidence="5">
    <location>
        <begin position="64"/>
        <end position="99"/>
    </location>
</feature>
<keyword evidence="2" id="KW-0677">Repeat</keyword>
<feature type="domain" description="EF-hand" evidence="5">
    <location>
        <begin position="168"/>
        <end position="203"/>
    </location>
</feature>
<dbReference type="SMART" id="SM00054">
    <property type="entry name" value="EFh"/>
    <property type="match status" value="2"/>
</dbReference>
<dbReference type="Proteomes" id="UP001461498">
    <property type="component" value="Unassembled WGS sequence"/>
</dbReference>
<dbReference type="InterPro" id="IPR050403">
    <property type="entry name" value="Myosin_RLC"/>
</dbReference>
<dbReference type="PROSITE" id="PS50222">
    <property type="entry name" value="EF_HAND_2"/>
    <property type="match status" value="2"/>
</dbReference>
<dbReference type="PANTHER" id="PTHR23049">
    <property type="entry name" value="MYOSIN REGULATORY LIGHT CHAIN 2"/>
    <property type="match status" value="1"/>
</dbReference>
<dbReference type="Gene3D" id="1.10.238.10">
    <property type="entry name" value="EF-hand"/>
    <property type="match status" value="2"/>
</dbReference>
<comment type="caution">
    <text evidence="6">The sequence shown here is derived from an EMBL/GenBank/DDBJ whole genome shotgun (WGS) entry which is preliminary data.</text>
</comment>
<evidence type="ECO:0000313" key="6">
    <source>
        <dbReference type="EMBL" id="KAK9501268.1"/>
    </source>
</evidence>
<dbReference type="AlphaFoldDB" id="A0AAW1CQV6"/>
<dbReference type="GO" id="GO:0005509">
    <property type="term" value="F:calcium ion binding"/>
    <property type="evidence" value="ECO:0007669"/>
    <property type="project" value="InterPro"/>
</dbReference>